<keyword evidence="3" id="KW-1185">Reference proteome</keyword>
<organism evidence="2 3">
    <name type="scientific">Methanobrevibacter millerae</name>
    <dbReference type="NCBI Taxonomy" id="230361"/>
    <lineage>
        <taxon>Archaea</taxon>
        <taxon>Methanobacteriati</taxon>
        <taxon>Methanobacteriota</taxon>
        <taxon>Methanomada group</taxon>
        <taxon>Methanobacteria</taxon>
        <taxon>Methanobacteriales</taxon>
        <taxon>Methanobacteriaceae</taxon>
        <taxon>Methanobrevibacter</taxon>
    </lineage>
</organism>
<evidence type="ECO:0000313" key="2">
    <source>
        <dbReference type="EMBL" id="ALT70079.1"/>
    </source>
</evidence>
<proteinExistence type="predicted"/>
<name>A0A0U3CWM2_9EURY</name>
<keyword evidence="1" id="KW-0812">Transmembrane</keyword>
<evidence type="ECO:0000256" key="1">
    <source>
        <dbReference type="SAM" id="Phobius"/>
    </source>
</evidence>
<sequence length="57" mass="7031">MVLHLFKNKKLLIKCYIKNKPFLIRIYNEIVLINLFYVKLIIFMYLIFYIVLNFITS</sequence>
<dbReference type="KEGG" id="mmil:sm9_2323"/>
<feature type="transmembrane region" description="Helical" evidence="1">
    <location>
        <begin position="30"/>
        <end position="52"/>
    </location>
</feature>
<reference evidence="2 3" key="1">
    <citation type="submission" date="2015-04" db="EMBL/GenBank/DDBJ databases">
        <title>The complete genome sequence of the rumen methanogen Methanobrevibacter millerae SM9.</title>
        <authorList>
            <person name="Leahy S.C."/>
            <person name="Kelly W.J."/>
            <person name="Pacheco D.M."/>
            <person name="Li D."/>
            <person name="Altermann E."/>
            <person name="Attwood G.T."/>
        </authorList>
    </citation>
    <scope>NUCLEOTIDE SEQUENCE [LARGE SCALE GENOMIC DNA]</scope>
    <source>
        <strain evidence="2 3">SM9</strain>
    </source>
</reference>
<keyword evidence="1" id="KW-1133">Transmembrane helix</keyword>
<protein>
    <submittedName>
        <fullName evidence="2">Uncharacterized protein</fullName>
    </submittedName>
</protein>
<dbReference type="PATRIC" id="fig|230361.4.peg.2396"/>
<gene>
    <name evidence="2" type="ORF">sm9_2323</name>
</gene>
<keyword evidence="1" id="KW-0472">Membrane</keyword>
<evidence type="ECO:0000313" key="3">
    <source>
        <dbReference type="Proteomes" id="UP000067738"/>
    </source>
</evidence>
<dbReference type="EMBL" id="CP011266">
    <property type="protein sequence ID" value="ALT70079.1"/>
    <property type="molecule type" value="Genomic_DNA"/>
</dbReference>
<accession>A0A0U3CWM2</accession>
<dbReference type="Proteomes" id="UP000067738">
    <property type="component" value="Chromosome"/>
</dbReference>
<dbReference type="AlphaFoldDB" id="A0A0U3CWM2"/>